<keyword evidence="5 9" id="KW-0560">Oxidoreductase</keyword>
<dbReference type="PRINTS" id="PR00385">
    <property type="entry name" value="P450"/>
</dbReference>
<sequence length="521" mass="59387">MVFKEIATSLVAFIIYKKVKSYLEWRALRRWGEQFGCADVSVVPNKLPGGIERYSFLFMDLKSIDFLEVVIRKRFENSGYTRRIINFHSSIISTCEPKNIQAILATQFHDFDLGSSWKENLADLIGNGIFTAEGQQWIHFRQQLKPQFTRDQVSDLESAERHIQVLWRALPTENASGWVEGVDIMPLLSRFTMDVSTEFLFGQSVNSQSNALHAIDSGNTTDSQREMDFAEAMHTAQEMIIYRLRLKGLYWLVSPKKFKQACKTVKDFTDRCVQKALDQENKHAAHIAGEKKKYVLLEELAAETKDPVELRDQALHLLLAGRDTTSALLSWAITMLSRHPQEFQKLRQSIISQFGTADLPTEELTFASLKSCKDLVQFLHETLRLYPIVPMNCRRAIRNTTLPLGGGPTGQLPIAVKRGESVGYSTYAMHRRHDIWGADADEFRSSRWEGRKLGWEFIPFSGGPRVCIGQQYALNEASFVIVKLLQRYDTIEPSDPKEKIIKGITMTMCPGNGVNVKMHRA</sequence>
<dbReference type="InterPro" id="IPR047146">
    <property type="entry name" value="Cyt_P450_E_CYP52_fungi"/>
</dbReference>
<evidence type="ECO:0000313" key="10">
    <source>
        <dbReference type="EMBL" id="KAG9237123.1"/>
    </source>
</evidence>
<evidence type="ECO:0000256" key="9">
    <source>
        <dbReference type="RuleBase" id="RU000461"/>
    </source>
</evidence>
<feature type="binding site" description="axial binding residue" evidence="8">
    <location>
        <position position="467"/>
    </location>
    <ligand>
        <name>heme</name>
        <dbReference type="ChEBI" id="CHEBI:30413"/>
    </ligand>
    <ligandPart>
        <name>Fe</name>
        <dbReference type="ChEBI" id="CHEBI:18248"/>
    </ligandPart>
</feature>
<dbReference type="Pfam" id="PF00067">
    <property type="entry name" value="p450"/>
    <property type="match status" value="1"/>
</dbReference>
<dbReference type="GO" id="GO:0016705">
    <property type="term" value="F:oxidoreductase activity, acting on paired donors, with incorporation or reduction of molecular oxygen"/>
    <property type="evidence" value="ECO:0007669"/>
    <property type="project" value="InterPro"/>
</dbReference>
<evidence type="ECO:0000313" key="11">
    <source>
        <dbReference type="Proteomes" id="UP000824998"/>
    </source>
</evidence>
<evidence type="ECO:0000256" key="6">
    <source>
        <dbReference type="ARBA" id="ARBA00023004"/>
    </source>
</evidence>
<dbReference type="Gene3D" id="1.10.630.10">
    <property type="entry name" value="Cytochrome P450"/>
    <property type="match status" value="1"/>
</dbReference>
<dbReference type="InterPro" id="IPR002401">
    <property type="entry name" value="Cyt_P450_E_grp-I"/>
</dbReference>
<dbReference type="InterPro" id="IPR036396">
    <property type="entry name" value="Cyt_P450_sf"/>
</dbReference>
<evidence type="ECO:0000256" key="8">
    <source>
        <dbReference type="PIRSR" id="PIRSR602401-1"/>
    </source>
</evidence>
<evidence type="ECO:0000256" key="5">
    <source>
        <dbReference type="ARBA" id="ARBA00023002"/>
    </source>
</evidence>
<organism evidence="10 11">
    <name type="scientific">Amylocarpus encephaloides</name>
    <dbReference type="NCBI Taxonomy" id="45428"/>
    <lineage>
        <taxon>Eukaryota</taxon>
        <taxon>Fungi</taxon>
        <taxon>Dikarya</taxon>
        <taxon>Ascomycota</taxon>
        <taxon>Pezizomycotina</taxon>
        <taxon>Leotiomycetes</taxon>
        <taxon>Helotiales</taxon>
        <taxon>Helotiales incertae sedis</taxon>
        <taxon>Amylocarpus</taxon>
    </lineage>
</organism>
<evidence type="ECO:0000256" key="7">
    <source>
        <dbReference type="ARBA" id="ARBA00023033"/>
    </source>
</evidence>
<evidence type="ECO:0000256" key="3">
    <source>
        <dbReference type="ARBA" id="ARBA00022617"/>
    </source>
</evidence>
<dbReference type="PROSITE" id="PS00086">
    <property type="entry name" value="CYTOCHROME_P450"/>
    <property type="match status" value="1"/>
</dbReference>
<dbReference type="PANTHER" id="PTHR24287:SF1">
    <property type="entry name" value="P450, PUTATIVE (EUROFUNG)-RELATED"/>
    <property type="match status" value="1"/>
</dbReference>
<evidence type="ECO:0000256" key="1">
    <source>
        <dbReference type="ARBA" id="ARBA00001971"/>
    </source>
</evidence>
<dbReference type="GO" id="GO:0005506">
    <property type="term" value="F:iron ion binding"/>
    <property type="evidence" value="ECO:0007669"/>
    <property type="project" value="InterPro"/>
</dbReference>
<dbReference type="OrthoDB" id="1470350at2759"/>
<evidence type="ECO:0000256" key="4">
    <source>
        <dbReference type="ARBA" id="ARBA00022723"/>
    </source>
</evidence>
<dbReference type="PANTHER" id="PTHR24287">
    <property type="entry name" value="P450, PUTATIVE (EUROFUNG)-RELATED"/>
    <property type="match status" value="1"/>
</dbReference>
<protein>
    <submittedName>
        <fullName evidence="10">Cytochrome P450 alkane hydroxylase-like protein</fullName>
    </submittedName>
</protein>
<name>A0A9P7YQ82_9HELO</name>
<dbReference type="Proteomes" id="UP000824998">
    <property type="component" value="Unassembled WGS sequence"/>
</dbReference>
<dbReference type="GO" id="GO:0020037">
    <property type="term" value="F:heme binding"/>
    <property type="evidence" value="ECO:0007669"/>
    <property type="project" value="InterPro"/>
</dbReference>
<comment type="caution">
    <text evidence="10">The sequence shown here is derived from an EMBL/GenBank/DDBJ whole genome shotgun (WGS) entry which is preliminary data.</text>
</comment>
<dbReference type="AlphaFoldDB" id="A0A9P7YQ82"/>
<accession>A0A9P7YQ82</accession>
<dbReference type="GO" id="GO:0004497">
    <property type="term" value="F:monooxygenase activity"/>
    <property type="evidence" value="ECO:0007669"/>
    <property type="project" value="UniProtKB-KW"/>
</dbReference>
<dbReference type="EMBL" id="MU251393">
    <property type="protein sequence ID" value="KAG9237123.1"/>
    <property type="molecule type" value="Genomic_DNA"/>
</dbReference>
<keyword evidence="4 8" id="KW-0479">Metal-binding</keyword>
<evidence type="ECO:0000256" key="2">
    <source>
        <dbReference type="ARBA" id="ARBA00010617"/>
    </source>
</evidence>
<keyword evidence="7 9" id="KW-0503">Monooxygenase</keyword>
<gene>
    <name evidence="10" type="ORF">BJ875DRAFT_370638</name>
</gene>
<keyword evidence="6 8" id="KW-0408">Iron</keyword>
<keyword evidence="11" id="KW-1185">Reference proteome</keyword>
<comment type="cofactor">
    <cofactor evidence="1 8">
        <name>heme</name>
        <dbReference type="ChEBI" id="CHEBI:30413"/>
    </cofactor>
</comment>
<dbReference type="SUPFAM" id="SSF48264">
    <property type="entry name" value="Cytochrome P450"/>
    <property type="match status" value="1"/>
</dbReference>
<dbReference type="InterPro" id="IPR001128">
    <property type="entry name" value="Cyt_P450"/>
</dbReference>
<proteinExistence type="inferred from homology"/>
<dbReference type="PRINTS" id="PR00463">
    <property type="entry name" value="EP450I"/>
</dbReference>
<dbReference type="CDD" id="cd11063">
    <property type="entry name" value="CYP52"/>
    <property type="match status" value="1"/>
</dbReference>
<comment type="similarity">
    <text evidence="2 9">Belongs to the cytochrome P450 family.</text>
</comment>
<dbReference type="InterPro" id="IPR017972">
    <property type="entry name" value="Cyt_P450_CS"/>
</dbReference>
<keyword evidence="3 8" id="KW-0349">Heme</keyword>
<reference evidence="10" key="1">
    <citation type="journal article" date="2021" name="IMA Fungus">
        <title>Genomic characterization of three marine fungi, including Emericellopsis atlantica sp. nov. with signatures of a generalist lifestyle and marine biomass degradation.</title>
        <authorList>
            <person name="Hagestad O.C."/>
            <person name="Hou L."/>
            <person name="Andersen J.H."/>
            <person name="Hansen E.H."/>
            <person name="Altermark B."/>
            <person name="Li C."/>
            <person name="Kuhnert E."/>
            <person name="Cox R.J."/>
            <person name="Crous P.W."/>
            <person name="Spatafora J.W."/>
            <person name="Lail K."/>
            <person name="Amirebrahimi M."/>
            <person name="Lipzen A."/>
            <person name="Pangilinan J."/>
            <person name="Andreopoulos W."/>
            <person name="Hayes R.D."/>
            <person name="Ng V."/>
            <person name="Grigoriev I.V."/>
            <person name="Jackson S.A."/>
            <person name="Sutton T.D.S."/>
            <person name="Dobson A.D.W."/>
            <person name="Rama T."/>
        </authorList>
    </citation>
    <scope>NUCLEOTIDE SEQUENCE</scope>
    <source>
        <strain evidence="10">TRa018bII</strain>
    </source>
</reference>